<sequence>MDRIENRSHATVERSKRGACVAIRFKKIGVAPLPPAIAFGKAEGSLKDFDYYTLCNNPISTAVTPLMNYDRWRITITGACQYDRQPLPLSLLAFNGSFSSGEVHRLFQLGQSAALSLLVLFSDGSLCLTSSGLIFNAVPLSWSFELIL</sequence>
<accession>A0A2Z7AFG5</accession>
<organism evidence="1 2">
    <name type="scientific">Dorcoceras hygrometricum</name>
    <dbReference type="NCBI Taxonomy" id="472368"/>
    <lineage>
        <taxon>Eukaryota</taxon>
        <taxon>Viridiplantae</taxon>
        <taxon>Streptophyta</taxon>
        <taxon>Embryophyta</taxon>
        <taxon>Tracheophyta</taxon>
        <taxon>Spermatophyta</taxon>
        <taxon>Magnoliopsida</taxon>
        <taxon>eudicotyledons</taxon>
        <taxon>Gunneridae</taxon>
        <taxon>Pentapetalae</taxon>
        <taxon>asterids</taxon>
        <taxon>lamiids</taxon>
        <taxon>Lamiales</taxon>
        <taxon>Gesneriaceae</taxon>
        <taxon>Didymocarpoideae</taxon>
        <taxon>Trichosporeae</taxon>
        <taxon>Loxocarpinae</taxon>
        <taxon>Dorcoceras</taxon>
    </lineage>
</organism>
<name>A0A2Z7AFG5_9LAMI</name>
<keyword evidence="2" id="KW-1185">Reference proteome</keyword>
<dbReference type="EMBL" id="KV018105">
    <property type="protein sequence ID" value="KZV17671.1"/>
    <property type="molecule type" value="Genomic_DNA"/>
</dbReference>
<reference evidence="1 2" key="1">
    <citation type="journal article" date="2015" name="Proc. Natl. Acad. Sci. U.S.A.">
        <title>The resurrection genome of Boea hygrometrica: A blueprint for survival of dehydration.</title>
        <authorList>
            <person name="Xiao L."/>
            <person name="Yang G."/>
            <person name="Zhang L."/>
            <person name="Yang X."/>
            <person name="Zhao S."/>
            <person name="Ji Z."/>
            <person name="Zhou Q."/>
            <person name="Hu M."/>
            <person name="Wang Y."/>
            <person name="Chen M."/>
            <person name="Xu Y."/>
            <person name="Jin H."/>
            <person name="Xiao X."/>
            <person name="Hu G."/>
            <person name="Bao F."/>
            <person name="Hu Y."/>
            <person name="Wan P."/>
            <person name="Li L."/>
            <person name="Deng X."/>
            <person name="Kuang T."/>
            <person name="Xiang C."/>
            <person name="Zhu J.K."/>
            <person name="Oliver M.J."/>
            <person name="He Y."/>
        </authorList>
    </citation>
    <scope>NUCLEOTIDE SEQUENCE [LARGE SCALE GENOMIC DNA]</scope>
    <source>
        <strain evidence="2">cv. XS01</strain>
    </source>
</reference>
<dbReference type="AlphaFoldDB" id="A0A2Z7AFG5"/>
<protein>
    <submittedName>
        <fullName evidence="1">Uncharacterized protein</fullName>
    </submittedName>
</protein>
<gene>
    <name evidence="1" type="ORF">F511_24607</name>
</gene>
<evidence type="ECO:0000313" key="2">
    <source>
        <dbReference type="Proteomes" id="UP000250235"/>
    </source>
</evidence>
<dbReference type="Proteomes" id="UP000250235">
    <property type="component" value="Unassembled WGS sequence"/>
</dbReference>
<proteinExistence type="predicted"/>
<evidence type="ECO:0000313" key="1">
    <source>
        <dbReference type="EMBL" id="KZV17671.1"/>
    </source>
</evidence>